<dbReference type="GO" id="GO:0009253">
    <property type="term" value="P:peptidoglycan catabolic process"/>
    <property type="evidence" value="ECO:0007669"/>
    <property type="project" value="InterPro"/>
</dbReference>
<protein>
    <submittedName>
        <fullName evidence="4">N-acetylmuramoyl-L-alanine amidase</fullName>
    </submittedName>
</protein>
<dbReference type="InterPro" id="IPR006619">
    <property type="entry name" value="PGRP_domain_met/bac"/>
</dbReference>
<evidence type="ECO:0000313" key="4">
    <source>
        <dbReference type="EMBL" id="QCD41938.1"/>
    </source>
</evidence>
<dbReference type="Pfam" id="PF01510">
    <property type="entry name" value="Amidase_2"/>
    <property type="match status" value="1"/>
</dbReference>
<dbReference type="InterPro" id="IPR036505">
    <property type="entry name" value="Amidase/PGRP_sf"/>
</dbReference>
<evidence type="ECO:0000259" key="3">
    <source>
        <dbReference type="SMART" id="SM00701"/>
    </source>
</evidence>
<dbReference type="PANTHER" id="PTHR11022:SF41">
    <property type="entry name" value="PEPTIDOGLYCAN-RECOGNITION PROTEIN LC-RELATED"/>
    <property type="match status" value="1"/>
</dbReference>
<dbReference type="SUPFAM" id="SSF55846">
    <property type="entry name" value="N-acetylmuramoyl-L-alanine amidase-like"/>
    <property type="match status" value="1"/>
</dbReference>
<dbReference type="SMART" id="SM00644">
    <property type="entry name" value="Ami_2"/>
    <property type="match status" value="1"/>
</dbReference>
<comment type="similarity">
    <text evidence="1">Belongs to the N-acetylmuramoyl-L-alanine amidase 2 family.</text>
</comment>
<evidence type="ECO:0000313" key="5">
    <source>
        <dbReference type="Proteomes" id="UP000297149"/>
    </source>
</evidence>
<dbReference type="GO" id="GO:0008745">
    <property type="term" value="F:N-acetylmuramoyl-L-alanine amidase activity"/>
    <property type="evidence" value="ECO:0007669"/>
    <property type="project" value="InterPro"/>
</dbReference>
<dbReference type="KEGG" id="ddb:E7747_06365"/>
<dbReference type="PANTHER" id="PTHR11022">
    <property type="entry name" value="PEPTIDOGLYCAN RECOGNITION PROTEIN"/>
    <property type="match status" value="1"/>
</dbReference>
<dbReference type="InterPro" id="IPR015510">
    <property type="entry name" value="PGRP"/>
</dbReference>
<dbReference type="GO" id="GO:0008270">
    <property type="term" value="F:zinc ion binding"/>
    <property type="evidence" value="ECO:0007669"/>
    <property type="project" value="InterPro"/>
</dbReference>
<accession>A0A4V1D366</accession>
<feature type="domain" description="N-acetylmuramoyl-L-alanine amidase" evidence="2">
    <location>
        <begin position="1"/>
        <end position="126"/>
    </location>
</feature>
<keyword evidence="5" id="KW-1185">Reference proteome</keyword>
<dbReference type="RefSeq" id="WP_136414823.1">
    <property type="nucleotide sequence ID" value="NZ_CAXHQF010000089.1"/>
</dbReference>
<proteinExistence type="inferred from homology"/>
<dbReference type="Gene3D" id="3.40.80.10">
    <property type="entry name" value="Peptidoglycan recognition protein-like"/>
    <property type="match status" value="1"/>
</dbReference>
<evidence type="ECO:0000259" key="2">
    <source>
        <dbReference type="SMART" id="SM00644"/>
    </source>
</evidence>
<dbReference type="SMART" id="SM00701">
    <property type="entry name" value="PGRP"/>
    <property type="match status" value="1"/>
</dbReference>
<reference evidence="5" key="1">
    <citation type="submission" date="2019-02" db="EMBL/GenBank/DDBJ databases">
        <title>Isolation and identification of novel species under the genus Muribaculum.</title>
        <authorList>
            <person name="Miyake S."/>
            <person name="Ding Y."/>
            <person name="Low A."/>
            <person name="Soh M."/>
            <person name="Seedorf H."/>
        </authorList>
    </citation>
    <scope>NUCLEOTIDE SEQUENCE [LARGE SCALE GENOMIC DNA]</scope>
    <source>
        <strain evidence="5">H5</strain>
    </source>
</reference>
<dbReference type="InterPro" id="IPR002502">
    <property type="entry name" value="Amidase_domain"/>
</dbReference>
<dbReference type="CDD" id="cd06583">
    <property type="entry name" value="PGRP"/>
    <property type="match status" value="1"/>
</dbReference>
<dbReference type="Proteomes" id="UP000297149">
    <property type="component" value="Chromosome"/>
</dbReference>
<dbReference type="EMBL" id="CP039396">
    <property type="protein sequence ID" value="QCD41938.1"/>
    <property type="molecule type" value="Genomic_DNA"/>
</dbReference>
<dbReference type="AlphaFoldDB" id="A0A4V1D366"/>
<feature type="domain" description="Peptidoglycan recognition protein family" evidence="3">
    <location>
        <begin position="1"/>
        <end position="117"/>
    </location>
</feature>
<name>A0A4V1D366_9BACT</name>
<gene>
    <name evidence="4" type="ORF">E7747_06365</name>
</gene>
<organism evidence="4 5">
    <name type="scientific">Duncaniella dubosii</name>
    <dbReference type="NCBI Taxonomy" id="2518971"/>
    <lineage>
        <taxon>Bacteria</taxon>
        <taxon>Pseudomonadati</taxon>
        <taxon>Bacteroidota</taxon>
        <taxon>Bacteroidia</taxon>
        <taxon>Bacteroidales</taxon>
        <taxon>Muribaculaceae</taxon>
        <taxon>Duncaniella</taxon>
    </lineage>
</organism>
<sequence length="134" mass="14278">MRKITKIIVHCTATRAGKEVTVAEITLWHKARGFQTIGYHYVVGLDGEVHAGRDESEAGAHCYGRNSCSIGVVYVGGLSASDGLPADTRTPAQKTALKSLIATLKSRYPGATVHSHREFAAKACPCFDAAAEYG</sequence>
<evidence type="ECO:0000256" key="1">
    <source>
        <dbReference type="ARBA" id="ARBA00007553"/>
    </source>
</evidence>